<gene>
    <name evidence="1" type="ORF">CVS89_08970</name>
</gene>
<protein>
    <submittedName>
        <fullName evidence="1">Uncharacterized protein</fullName>
    </submittedName>
</protein>
<dbReference type="EMBL" id="CP049263">
    <property type="protein sequence ID" value="QPH98368.1"/>
    <property type="molecule type" value="Genomic_DNA"/>
</dbReference>
<sequence>MKNVFFILFLIVNLYSDNENSKSKEWVGNYSFEDQIMLDEKNYRGHIQDLNISMCKNNICNVRFESYRTYGVKGDEDSEGANICLIEVEDKAMNLQILSSKEAVLKLATNDKSKKCSANIIKTDKGFKFTNPEINANECANILIDYGCGEGTDPYWDGEFIKDEKK</sequence>
<reference evidence="1 2" key="2">
    <citation type="journal article" date="2020" name="Microb. Genom.">
        <title>Analysis of complete Campylobacter concisus genomes identifies genomospecies features, secretion systems and novel plasmids and their association with severe ulcerative colitis.</title>
        <authorList>
            <person name="Liu F."/>
            <person name="Chen S."/>
            <person name="Luu L.D.W."/>
            <person name="Lee S.A."/>
            <person name="Tay A.C.Y."/>
            <person name="Wu R."/>
            <person name="Riordan S.M."/>
            <person name="Lan R."/>
            <person name="Liu L."/>
            <person name="Zhang L."/>
        </authorList>
    </citation>
    <scope>NUCLEOTIDE SEQUENCE [LARGE SCALE GENOMIC DNA]</scope>
    <source>
        <strain evidence="1 2">H16O-S1</strain>
    </source>
</reference>
<name>A0A7S9S8F7_9BACT</name>
<evidence type="ECO:0000313" key="1">
    <source>
        <dbReference type="EMBL" id="QPH98368.1"/>
    </source>
</evidence>
<evidence type="ECO:0000313" key="2">
    <source>
        <dbReference type="Proteomes" id="UP000594571"/>
    </source>
</evidence>
<reference evidence="1 2" key="1">
    <citation type="journal article" date="2018" name="Emerg. Microbes Infect.">
        <title>Genomic analysis of oral Campylobacter concisus strains identified a potential bacterial molecular marker associated with active Crohn's disease.</title>
        <authorList>
            <person name="Liu F."/>
            <person name="Ma R."/>
            <person name="Tay C.Y.A."/>
            <person name="Octavia S."/>
            <person name="Lan R."/>
            <person name="Chung H.K.L."/>
            <person name="Riordan S.M."/>
            <person name="Grimm M.C."/>
            <person name="Leong R.W."/>
            <person name="Tanaka M.M."/>
            <person name="Connor S."/>
            <person name="Zhang L."/>
        </authorList>
    </citation>
    <scope>NUCLEOTIDE SEQUENCE [LARGE SCALE GENOMIC DNA]</scope>
    <source>
        <strain evidence="1 2">H16O-S1</strain>
    </source>
</reference>
<proteinExistence type="predicted"/>
<organism evidence="1 2">
    <name type="scientific">Campylobacter concisus</name>
    <dbReference type="NCBI Taxonomy" id="199"/>
    <lineage>
        <taxon>Bacteria</taxon>
        <taxon>Pseudomonadati</taxon>
        <taxon>Campylobacterota</taxon>
        <taxon>Epsilonproteobacteria</taxon>
        <taxon>Campylobacterales</taxon>
        <taxon>Campylobacteraceae</taxon>
        <taxon>Campylobacter</taxon>
    </lineage>
</organism>
<accession>A0A7S9S8F7</accession>
<dbReference type="RefSeq" id="WP_107847927.1">
    <property type="nucleotide sequence ID" value="NZ_CABPTT010000003.1"/>
</dbReference>
<dbReference type="Proteomes" id="UP000594571">
    <property type="component" value="Chromosome"/>
</dbReference>
<dbReference type="AlphaFoldDB" id="A0A7S9S8F7"/>